<reference evidence="2" key="1">
    <citation type="submission" date="2023-01" db="EMBL/GenBank/DDBJ databases">
        <title>Draft genome sequence of Nocardiopsis sp. LSu2-4 isolated from halophytes.</title>
        <authorList>
            <person name="Duangmal K."/>
            <person name="Chantavorakit T."/>
        </authorList>
    </citation>
    <scope>NUCLEOTIDE SEQUENCE</scope>
    <source>
        <strain evidence="2">LSu2-4</strain>
    </source>
</reference>
<evidence type="ECO:0008006" key="4">
    <source>
        <dbReference type="Google" id="ProtNLM"/>
    </source>
</evidence>
<keyword evidence="1" id="KW-0472">Membrane</keyword>
<evidence type="ECO:0000313" key="3">
    <source>
        <dbReference type="Proteomes" id="UP001165685"/>
    </source>
</evidence>
<gene>
    <name evidence="2" type="ORF">O4U47_08005</name>
</gene>
<evidence type="ECO:0000256" key="1">
    <source>
        <dbReference type="SAM" id="Phobius"/>
    </source>
</evidence>
<dbReference type="EMBL" id="JAQFWP010000011">
    <property type="protein sequence ID" value="MDA2804451.1"/>
    <property type="molecule type" value="Genomic_DNA"/>
</dbReference>
<name>A0ABT4TIN5_9ACTN</name>
<feature type="transmembrane region" description="Helical" evidence="1">
    <location>
        <begin position="50"/>
        <end position="70"/>
    </location>
</feature>
<dbReference type="RefSeq" id="WP_270676996.1">
    <property type="nucleotide sequence ID" value="NZ_JAQFWP010000011.1"/>
</dbReference>
<protein>
    <recommendedName>
        <fullName evidence="4">DUF4175 domain-containing protein</fullName>
    </recommendedName>
</protein>
<sequence length="78" mass="8582">MAARTRRRTRRSARATNPLLAAAVLLLFAWLVWGLLDTFTGLTPGSPAWMALFGAAVGIALWEIVFKPFARAVAKELR</sequence>
<organism evidence="2 3">
    <name type="scientific">Nocardiopsis suaedae</name>
    <dbReference type="NCBI Taxonomy" id="3018444"/>
    <lineage>
        <taxon>Bacteria</taxon>
        <taxon>Bacillati</taxon>
        <taxon>Actinomycetota</taxon>
        <taxon>Actinomycetes</taxon>
        <taxon>Streptosporangiales</taxon>
        <taxon>Nocardiopsidaceae</taxon>
        <taxon>Nocardiopsis</taxon>
    </lineage>
</organism>
<proteinExistence type="predicted"/>
<comment type="caution">
    <text evidence="2">The sequence shown here is derived from an EMBL/GenBank/DDBJ whole genome shotgun (WGS) entry which is preliminary data.</text>
</comment>
<dbReference type="Proteomes" id="UP001165685">
    <property type="component" value="Unassembled WGS sequence"/>
</dbReference>
<keyword evidence="1" id="KW-1133">Transmembrane helix</keyword>
<evidence type="ECO:0000313" key="2">
    <source>
        <dbReference type="EMBL" id="MDA2804451.1"/>
    </source>
</evidence>
<keyword evidence="1" id="KW-0812">Transmembrane</keyword>
<accession>A0ABT4TIN5</accession>
<keyword evidence="3" id="KW-1185">Reference proteome</keyword>